<evidence type="ECO:0008006" key="3">
    <source>
        <dbReference type="Google" id="ProtNLM"/>
    </source>
</evidence>
<dbReference type="AlphaFoldDB" id="A0AAX2J215"/>
<dbReference type="EMBL" id="LS483426">
    <property type="protein sequence ID" value="SQH24471.1"/>
    <property type="molecule type" value="Genomic_DNA"/>
</dbReference>
<gene>
    <name evidence="1" type="ORF">NCTC10529_00657</name>
</gene>
<reference evidence="1 2" key="1">
    <citation type="submission" date="2018-06" db="EMBL/GenBank/DDBJ databases">
        <authorList>
            <consortium name="Pathogen Informatics"/>
            <person name="Doyle S."/>
        </authorList>
    </citation>
    <scope>NUCLEOTIDE SEQUENCE [LARGE SCALE GENOMIC DNA]</scope>
    <source>
        <strain evidence="1 2">NCTC10529</strain>
    </source>
</reference>
<name>A0AAX2J215_KINKI</name>
<dbReference type="GeneID" id="93261968"/>
<proteinExistence type="predicted"/>
<organism evidence="1 2">
    <name type="scientific">Kingella kingae</name>
    <dbReference type="NCBI Taxonomy" id="504"/>
    <lineage>
        <taxon>Bacteria</taxon>
        <taxon>Pseudomonadati</taxon>
        <taxon>Pseudomonadota</taxon>
        <taxon>Betaproteobacteria</taxon>
        <taxon>Neisseriales</taxon>
        <taxon>Neisseriaceae</taxon>
        <taxon>Kingella</taxon>
    </lineage>
</organism>
<sequence>MQFKRFILLGLMSCQANGAGAAKSSLHIEKVEVYRSDNSTQCGGAGVAPETMQRELGDIQVFVARKDYLRGVAFPSVCGGATGDVNVYTIAKQDQAAAEKLGFRVFSAVE</sequence>
<evidence type="ECO:0000313" key="2">
    <source>
        <dbReference type="Proteomes" id="UP000248598"/>
    </source>
</evidence>
<protein>
    <recommendedName>
        <fullName evidence="3">Lipoprotein</fullName>
    </recommendedName>
</protein>
<accession>A0AAX2J215</accession>
<evidence type="ECO:0000313" key="1">
    <source>
        <dbReference type="EMBL" id="SQH24471.1"/>
    </source>
</evidence>
<dbReference type="RefSeq" id="WP_003788763.1">
    <property type="nucleotide sequence ID" value="NZ_CP091518.1"/>
</dbReference>
<dbReference type="Proteomes" id="UP000248598">
    <property type="component" value="Chromosome 1"/>
</dbReference>